<gene>
    <name evidence="3" type="ORF">SPHA_35247</name>
</gene>
<feature type="compositionally biased region" description="Acidic residues" evidence="1">
    <location>
        <begin position="65"/>
        <end position="80"/>
    </location>
</feature>
<accession>A0A812CIH3</accession>
<feature type="region of interest" description="Disordered" evidence="1">
    <location>
        <begin position="58"/>
        <end position="108"/>
    </location>
</feature>
<feature type="region of interest" description="Disordered" evidence="1">
    <location>
        <begin position="300"/>
        <end position="389"/>
    </location>
</feature>
<feature type="compositionally biased region" description="Basic residues" evidence="1">
    <location>
        <begin position="379"/>
        <end position="389"/>
    </location>
</feature>
<organism evidence="3 4">
    <name type="scientific">Acanthosepion pharaonis</name>
    <name type="common">Pharaoh cuttlefish</name>
    <name type="synonym">Sepia pharaonis</name>
    <dbReference type="NCBI Taxonomy" id="158019"/>
    <lineage>
        <taxon>Eukaryota</taxon>
        <taxon>Metazoa</taxon>
        <taxon>Spiralia</taxon>
        <taxon>Lophotrochozoa</taxon>
        <taxon>Mollusca</taxon>
        <taxon>Cephalopoda</taxon>
        <taxon>Coleoidea</taxon>
        <taxon>Decapodiformes</taxon>
        <taxon>Sepiida</taxon>
        <taxon>Sepiina</taxon>
        <taxon>Sepiidae</taxon>
        <taxon>Acanthosepion</taxon>
    </lineage>
</organism>
<feature type="compositionally biased region" description="Acidic residues" evidence="1">
    <location>
        <begin position="315"/>
        <end position="330"/>
    </location>
</feature>
<evidence type="ECO:0000256" key="1">
    <source>
        <dbReference type="SAM" id="MobiDB-lite"/>
    </source>
</evidence>
<feature type="signal peptide" evidence="2">
    <location>
        <begin position="1"/>
        <end position="22"/>
    </location>
</feature>
<sequence>MRATSEIHLFLCSHLSFSVVNADNGDLLSSVEKTLKSENKGNETPKVTAITKVDIPSEHIHDVFTGDDDNSEEEVEEGPEGEATAEKKNMPSIVSSEESDESSFDEDLKDLQKSSKVMANYLLETGNFERFEDALRDIVKVGLMTVSEANEYEKIVLEEYERLLALEKAEEFQAKEYAEREYDIPYQVSNDMSSDEQADESMNVKRYIARHRDMLSPPTRSYSGPEYADYTEPLQAYNGYDPNQMESSEAQDSNEWLNRLLEQAKAAEYPEERESYIGHSRENSPAEQARIRRIVHNMFDSESLSKSYAPRVSSEEDENEEEDEMMEPIPEEVNQYESEEPVSALKSLAKMHRPEAKRAMAKSETKHQAKKQDGSATERKKKKKTRKVK</sequence>
<feature type="compositionally biased region" description="Acidic residues" evidence="1">
    <location>
        <begin position="97"/>
        <end position="108"/>
    </location>
</feature>
<evidence type="ECO:0000313" key="4">
    <source>
        <dbReference type="Proteomes" id="UP000597762"/>
    </source>
</evidence>
<evidence type="ECO:0000313" key="3">
    <source>
        <dbReference type="EMBL" id="CAE1266669.1"/>
    </source>
</evidence>
<name>A0A812CIH3_ACAPH</name>
<feature type="chain" id="PRO_5032437900" evidence="2">
    <location>
        <begin position="23"/>
        <end position="389"/>
    </location>
</feature>
<keyword evidence="2" id="KW-0732">Signal</keyword>
<protein>
    <submittedName>
        <fullName evidence="3">Uncharacterized protein</fullName>
    </submittedName>
</protein>
<dbReference type="OrthoDB" id="6134679at2759"/>
<dbReference type="AlphaFoldDB" id="A0A812CIH3"/>
<comment type="caution">
    <text evidence="3">The sequence shown here is derived from an EMBL/GenBank/DDBJ whole genome shotgun (WGS) entry which is preliminary data.</text>
</comment>
<reference evidence="3" key="1">
    <citation type="submission" date="2021-01" db="EMBL/GenBank/DDBJ databases">
        <authorList>
            <person name="Li R."/>
            <person name="Bekaert M."/>
        </authorList>
    </citation>
    <scope>NUCLEOTIDE SEQUENCE</scope>
    <source>
        <strain evidence="3">Farmed</strain>
    </source>
</reference>
<dbReference type="EMBL" id="CAHIKZ030001513">
    <property type="protein sequence ID" value="CAE1266669.1"/>
    <property type="molecule type" value="Genomic_DNA"/>
</dbReference>
<keyword evidence="4" id="KW-1185">Reference proteome</keyword>
<dbReference type="Proteomes" id="UP000597762">
    <property type="component" value="Unassembled WGS sequence"/>
</dbReference>
<feature type="compositionally biased region" description="Basic and acidic residues" evidence="1">
    <location>
        <begin position="352"/>
        <end position="378"/>
    </location>
</feature>
<evidence type="ECO:0000256" key="2">
    <source>
        <dbReference type="SAM" id="SignalP"/>
    </source>
</evidence>
<proteinExistence type="predicted"/>